<feature type="region of interest" description="Disordered" evidence="1">
    <location>
        <begin position="216"/>
        <end position="235"/>
    </location>
</feature>
<proteinExistence type="predicted"/>
<feature type="compositionally biased region" description="Acidic residues" evidence="1">
    <location>
        <begin position="219"/>
        <end position="235"/>
    </location>
</feature>
<evidence type="ECO:0000313" key="3">
    <source>
        <dbReference type="Proteomes" id="UP001215598"/>
    </source>
</evidence>
<gene>
    <name evidence="2" type="ORF">B0H16DRAFT_1759056</name>
</gene>
<dbReference type="EMBL" id="JARKIB010000108">
    <property type="protein sequence ID" value="KAJ7739140.1"/>
    <property type="molecule type" value="Genomic_DNA"/>
</dbReference>
<keyword evidence="3" id="KW-1185">Reference proteome</keyword>
<sequence>MECITSVPPSLELVPLIRGINPYFYYEVDLRPSTLRDDLQAVITWLEPLNLMIRQFNLHQQIISVLPTIISEGEEAKPHTTAFMISILALSFNFFPGSAARVSGHLACGCFRLMSNPPKGWDLWELPYELCSCWGKLAHPDTPTELITQWQSYLEQSLSLYPDKDEDVSATKFEAEWQEKQKHTVDFNATSQSLPYKPLDGAEVVHCFEQIMETLYRDSEEEGSVEGSEEESESD</sequence>
<evidence type="ECO:0000256" key="1">
    <source>
        <dbReference type="SAM" id="MobiDB-lite"/>
    </source>
</evidence>
<comment type="caution">
    <text evidence="2">The sequence shown here is derived from an EMBL/GenBank/DDBJ whole genome shotgun (WGS) entry which is preliminary data.</text>
</comment>
<organism evidence="2 3">
    <name type="scientific">Mycena metata</name>
    <dbReference type="NCBI Taxonomy" id="1033252"/>
    <lineage>
        <taxon>Eukaryota</taxon>
        <taxon>Fungi</taxon>
        <taxon>Dikarya</taxon>
        <taxon>Basidiomycota</taxon>
        <taxon>Agaricomycotina</taxon>
        <taxon>Agaricomycetes</taxon>
        <taxon>Agaricomycetidae</taxon>
        <taxon>Agaricales</taxon>
        <taxon>Marasmiineae</taxon>
        <taxon>Mycenaceae</taxon>
        <taxon>Mycena</taxon>
    </lineage>
</organism>
<dbReference type="AlphaFoldDB" id="A0AAD7MYX6"/>
<name>A0AAD7MYX6_9AGAR</name>
<evidence type="ECO:0000313" key="2">
    <source>
        <dbReference type="EMBL" id="KAJ7739140.1"/>
    </source>
</evidence>
<dbReference type="Proteomes" id="UP001215598">
    <property type="component" value="Unassembled WGS sequence"/>
</dbReference>
<reference evidence="2" key="1">
    <citation type="submission" date="2023-03" db="EMBL/GenBank/DDBJ databases">
        <title>Massive genome expansion in bonnet fungi (Mycena s.s.) driven by repeated elements and novel gene families across ecological guilds.</title>
        <authorList>
            <consortium name="Lawrence Berkeley National Laboratory"/>
            <person name="Harder C.B."/>
            <person name="Miyauchi S."/>
            <person name="Viragh M."/>
            <person name="Kuo A."/>
            <person name="Thoen E."/>
            <person name="Andreopoulos B."/>
            <person name="Lu D."/>
            <person name="Skrede I."/>
            <person name="Drula E."/>
            <person name="Henrissat B."/>
            <person name="Morin E."/>
            <person name="Kohler A."/>
            <person name="Barry K."/>
            <person name="LaButti K."/>
            <person name="Morin E."/>
            <person name="Salamov A."/>
            <person name="Lipzen A."/>
            <person name="Mereny Z."/>
            <person name="Hegedus B."/>
            <person name="Baldrian P."/>
            <person name="Stursova M."/>
            <person name="Weitz H."/>
            <person name="Taylor A."/>
            <person name="Grigoriev I.V."/>
            <person name="Nagy L.G."/>
            <person name="Martin F."/>
            <person name="Kauserud H."/>
        </authorList>
    </citation>
    <scope>NUCLEOTIDE SEQUENCE</scope>
    <source>
        <strain evidence="2">CBHHK182m</strain>
    </source>
</reference>
<protein>
    <submittedName>
        <fullName evidence="2">Uncharacterized protein</fullName>
    </submittedName>
</protein>
<accession>A0AAD7MYX6</accession>